<dbReference type="PANTHER" id="PTHR35490">
    <property type="entry name" value="BACTERIOPHAGE N4 ADSORPTION B PROTEIN"/>
    <property type="match status" value="1"/>
</dbReference>
<evidence type="ECO:0000256" key="1">
    <source>
        <dbReference type="SAM" id="MobiDB-lite"/>
    </source>
</evidence>
<organism evidence="2 3">
    <name type="scientific">Asparagus officinalis</name>
    <name type="common">Garden asparagus</name>
    <dbReference type="NCBI Taxonomy" id="4686"/>
    <lineage>
        <taxon>Eukaryota</taxon>
        <taxon>Viridiplantae</taxon>
        <taxon>Streptophyta</taxon>
        <taxon>Embryophyta</taxon>
        <taxon>Tracheophyta</taxon>
        <taxon>Spermatophyta</taxon>
        <taxon>Magnoliopsida</taxon>
        <taxon>Liliopsida</taxon>
        <taxon>Asparagales</taxon>
        <taxon>Asparagaceae</taxon>
        <taxon>Asparagoideae</taxon>
        <taxon>Asparagus</taxon>
    </lineage>
</organism>
<accession>A0A5P1FKT4</accession>
<proteinExistence type="predicted"/>
<keyword evidence="3" id="KW-1185">Reference proteome</keyword>
<feature type="compositionally biased region" description="Polar residues" evidence="1">
    <location>
        <begin position="1"/>
        <end position="10"/>
    </location>
</feature>
<feature type="region of interest" description="Disordered" evidence="1">
    <location>
        <begin position="1"/>
        <end position="42"/>
    </location>
</feature>
<dbReference type="Proteomes" id="UP000243459">
    <property type="component" value="Chromosome 2"/>
</dbReference>
<dbReference type="PANTHER" id="PTHR35490:SF3">
    <property type="entry name" value="(WILD MALAYSIAN BANANA) HYPOTHETICAL PROTEIN"/>
    <property type="match status" value="1"/>
</dbReference>
<evidence type="ECO:0000313" key="2">
    <source>
        <dbReference type="EMBL" id="ONK78828.1"/>
    </source>
</evidence>
<sequence>MPTVDTTGIASYSKKKKKKKKKKSPNPNSKANNTDGQRVDVIDDDDFFSDGSSISNSSPSLRTNIGEELKALRLSLLEEVERRTKAEKGLHCTHMQWHRLAACLPQVGLSLPEVQNSGDMQVEMDPSAICQEILVTRAVNEAIERALAREETEIITKAVIDSEKL</sequence>
<protein>
    <submittedName>
        <fullName evidence="2">Uncharacterized protein</fullName>
    </submittedName>
</protein>
<dbReference type="Gramene" id="ONK78828">
    <property type="protein sequence ID" value="ONK78828"/>
    <property type="gene ID" value="A4U43_C02F22850"/>
</dbReference>
<dbReference type="AlphaFoldDB" id="A0A5P1FKT4"/>
<reference evidence="3" key="1">
    <citation type="journal article" date="2017" name="Nat. Commun.">
        <title>The asparagus genome sheds light on the origin and evolution of a young Y chromosome.</title>
        <authorList>
            <person name="Harkess A."/>
            <person name="Zhou J."/>
            <person name="Xu C."/>
            <person name="Bowers J.E."/>
            <person name="Van der Hulst R."/>
            <person name="Ayyampalayam S."/>
            <person name="Mercati F."/>
            <person name="Riccardi P."/>
            <person name="McKain M.R."/>
            <person name="Kakrana A."/>
            <person name="Tang H."/>
            <person name="Ray J."/>
            <person name="Groenendijk J."/>
            <person name="Arikit S."/>
            <person name="Mathioni S.M."/>
            <person name="Nakano M."/>
            <person name="Shan H."/>
            <person name="Telgmann-Rauber A."/>
            <person name="Kanno A."/>
            <person name="Yue Z."/>
            <person name="Chen H."/>
            <person name="Li W."/>
            <person name="Chen Y."/>
            <person name="Xu X."/>
            <person name="Zhang Y."/>
            <person name="Luo S."/>
            <person name="Chen H."/>
            <person name="Gao J."/>
            <person name="Mao Z."/>
            <person name="Pires J.C."/>
            <person name="Luo M."/>
            <person name="Kudrna D."/>
            <person name="Wing R.A."/>
            <person name="Meyers B.C."/>
            <person name="Yi K."/>
            <person name="Kong H."/>
            <person name="Lavrijsen P."/>
            <person name="Sunseri F."/>
            <person name="Falavigna A."/>
            <person name="Ye Y."/>
            <person name="Leebens-Mack J.H."/>
            <person name="Chen G."/>
        </authorList>
    </citation>
    <scope>NUCLEOTIDE SEQUENCE [LARGE SCALE GENOMIC DNA]</scope>
    <source>
        <strain evidence="3">cv. DH0086</strain>
    </source>
</reference>
<evidence type="ECO:0000313" key="3">
    <source>
        <dbReference type="Proteomes" id="UP000243459"/>
    </source>
</evidence>
<feature type="compositionally biased region" description="Basic residues" evidence="1">
    <location>
        <begin position="13"/>
        <end position="24"/>
    </location>
</feature>
<gene>
    <name evidence="2" type="ORF">A4U43_C02F22850</name>
</gene>
<name>A0A5P1FKT4_ASPOF</name>
<dbReference type="EMBL" id="CM007382">
    <property type="protein sequence ID" value="ONK78828.1"/>
    <property type="molecule type" value="Genomic_DNA"/>
</dbReference>